<dbReference type="STRING" id="29655.A0A0K9NXF6"/>
<dbReference type="GO" id="GO:0046982">
    <property type="term" value="F:protein heterodimerization activity"/>
    <property type="evidence" value="ECO:0007669"/>
    <property type="project" value="InterPro"/>
</dbReference>
<dbReference type="PANTHER" id="PTHR11064">
    <property type="entry name" value="CCAAT-BINDING TRANSCRIPTION FACTOR-RELATED"/>
    <property type="match status" value="1"/>
</dbReference>
<dbReference type="EMBL" id="LFYR01001587">
    <property type="protein sequence ID" value="KMZ60727.1"/>
    <property type="molecule type" value="Genomic_DNA"/>
</dbReference>
<keyword evidence="3" id="KW-0804">Transcription</keyword>
<dbReference type="PANTHER" id="PTHR11064:SF150">
    <property type="entry name" value="NUCLEAR TRANSCRIPTION FACTOR Y SUBUNIT B-11"/>
    <property type="match status" value="1"/>
</dbReference>
<feature type="compositionally biased region" description="Polar residues" evidence="4">
    <location>
        <begin position="166"/>
        <end position="178"/>
    </location>
</feature>
<organism evidence="6 7">
    <name type="scientific">Zostera marina</name>
    <name type="common">Eelgrass</name>
    <dbReference type="NCBI Taxonomy" id="29655"/>
    <lineage>
        <taxon>Eukaryota</taxon>
        <taxon>Viridiplantae</taxon>
        <taxon>Streptophyta</taxon>
        <taxon>Embryophyta</taxon>
        <taxon>Tracheophyta</taxon>
        <taxon>Spermatophyta</taxon>
        <taxon>Magnoliopsida</taxon>
        <taxon>Liliopsida</taxon>
        <taxon>Zosteraceae</taxon>
        <taxon>Zostera</taxon>
    </lineage>
</organism>
<feature type="domain" description="Transcription factor CBF/NF-Y/archaeal histone" evidence="5">
    <location>
        <begin position="44"/>
        <end position="108"/>
    </location>
</feature>
<feature type="region of interest" description="Disordered" evidence="4">
    <location>
        <begin position="283"/>
        <end position="321"/>
    </location>
</feature>
<protein>
    <recommendedName>
        <fullName evidence="5">Transcription factor CBF/NF-Y/archaeal histone domain-containing protein</fullName>
    </recommendedName>
</protein>
<dbReference type="InterPro" id="IPR003958">
    <property type="entry name" value="CBFA_NFYB_domain"/>
</dbReference>
<dbReference type="CDD" id="cd22907">
    <property type="entry name" value="HFD_NFYB"/>
    <property type="match status" value="1"/>
</dbReference>
<gene>
    <name evidence="6" type="ORF">ZOSMA_57G00630</name>
</gene>
<dbReference type="PRINTS" id="PR00615">
    <property type="entry name" value="CCAATSUBUNTA"/>
</dbReference>
<evidence type="ECO:0000313" key="6">
    <source>
        <dbReference type="EMBL" id="KMZ60727.1"/>
    </source>
</evidence>
<dbReference type="AlphaFoldDB" id="A0A0K9NXF6"/>
<dbReference type="OrthoDB" id="1707486at2759"/>
<dbReference type="GO" id="GO:0006357">
    <property type="term" value="P:regulation of transcription by RNA polymerase II"/>
    <property type="evidence" value="ECO:0000318"/>
    <property type="project" value="GO_Central"/>
</dbReference>
<dbReference type="GO" id="GO:0016602">
    <property type="term" value="C:CCAAT-binding factor complex"/>
    <property type="evidence" value="ECO:0000318"/>
    <property type="project" value="GO_Central"/>
</dbReference>
<evidence type="ECO:0000256" key="4">
    <source>
        <dbReference type="SAM" id="MobiDB-lite"/>
    </source>
</evidence>
<comment type="caution">
    <text evidence="6">The sequence shown here is derived from an EMBL/GenBank/DDBJ whole genome shotgun (WGS) entry which is preliminary data.</text>
</comment>
<feature type="compositionally biased region" description="Low complexity" evidence="4">
    <location>
        <begin position="140"/>
        <end position="165"/>
    </location>
</feature>
<reference evidence="7" key="1">
    <citation type="journal article" date="2016" name="Nature">
        <title>The genome of the seagrass Zostera marina reveals angiosperm adaptation to the sea.</title>
        <authorList>
            <person name="Olsen J.L."/>
            <person name="Rouze P."/>
            <person name="Verhelst B."/>
            <person name="Lin Y.-C."/>
            <person name="Bayer T."/>
            <person name="Collen J."/>
            <person name="Dattolo E."/>
            <person name="De Paoli E."/>
            <person name="Dittami S."/>
            <person name="Maumus F."/>
            <person name="Michel G."/>
            <person name="Kersting A."/>
            <person name="Lauritano C."/>
            <person name="Lohaus R."/>
            <person name="Toepel M."/>
            <person name="Tonon T."/>
            <person name="Vanneste K."/>
            <person name="Amirebrahimi M."/>
            <person name="Brakel J."/>
            <person name="Bostroem C."/>
            <person name="Chovatia M."/>
            <person name="Grimwood J."/>
            <person name="Jenkins J.W."/>
            <person name="Jueterbock A."/>
            <person name="Mraz A."/>
            <person name="Stam W.T."/>
            <person name="Tice H."/>
            <person name="Bornberg-Bauer E."/>
            <person name="Green P.J."/>
            <person name="Pearson G.A."/>
            <person name="Procaccini G."/>
            <person name="Duarte C.M."/>
            <person name="Schmutz J."/>
            <person name="Reusch T.B.H."/>
            <person name="Van de Peer Y."/>
        </authorList>
    </citation>
    <scope>NUCLEOTIDE SEQUENCE [LARGE SCALE GENOMIC DNA]</scope>
    <source>
        <strain evidence="7">cv. Finnish</strain>
    </source>
</reference>
<dbReference type="SUPFAM" id="SSF47113">
    <property type="entry name" value="Histone-fold"/>
    <property type="match status" value="1"/>
</dbReference>
<evidence type="ECO:0000313" key="7">
    <source>
        <dbReference type="Proteomes" id="UP000036987"/>
    </source>
</evidence>
<dbReference type="Gene3D" id="1.10.20.10">
    <property type="entry name" value="Histone, subunit A"/>
    <property type="match status" value="1"/>
</dbReference>
<proteinExistence type="inferred from homology"/>
<feature type="region of interest" description="Disordered" evidence="4">
    <location>
        <begin position="140"/>
        <end position="178"/>
    </location>
</feature>
<feature type="compositionally biased region" description="Acidic residues" evidence="4">
    <location>
        <begin position="285"/>
        <end position="302"/>
    </location>
</feature>
<keyword evidence="7" id="KW-1185">Reference proteome</keyword>
<evidence type="ECO:0000259" key="5">
    <source>
        <dbReference type="Pfam" id="PF00808"/>
    </source>
</evidence>
<dbReference type="InterPro" id="IPR009072">
    <property type="entry name" value="Histone-fold"/>
</dbReference>
<dbReference type="GO" id="GO:0001228">
    <property type="term" value="F:DNA-binding transcription activator activity, RNA polymerase II-specific"/>
    <property type="evidence" value="ECO:0007669"/>
    <property type="project" value="InterPro"/>
</dbReference>
<accession>A0A0K9NXF6</accession>
<dbReference type="Proteomes" id="UP000036987">
    <property type="component" value="Unassembled WGS sequence"/>
</dbReference>
<keyword evidence="2" id="KW-0805">Transcription regulation</keyword>
<sequence>MPDETYKDDFNRIEGDSATNRPMILTRSASNINPGNDVPSIDRFLPIANVSRIMKRALPTHAKISKEAKETVQECVSEFISFITGEAAEKCRSEKRKTVNGDDLLWSMNRLDFSPYTVPLKIYLEKYRESEGVKSNTFSSYQTLDSQQQQLQQQQRQSPLAHQSQTNRMSMDTYGASSSGTGLEIDNCNNDYGNDCTGMMDPNAHYAYPTIGEIGYSISNVVGGNYDLSESSLYGGLDPSICRSNNEVGNLNNEGDMFSIMQEGIDTMTDEGDLMAKFSIKIGEENENDGTENDDIENDDIENYLYDPDTSPKIEPPSPGK</sequence>
<evidence type="ECO:0000256" key="2">
    <source>
        <dbReference type="ARBA" id="ARBA00023015"/>
    </source>
</evidence>
<dbReference type="GO" id="GO:0000981">
    <property type="term" value="F:DNA-binding transcription factor activity, RNA polymerase II-specific"/>
    <property type="evidence" value="ECO:0000318"/>
    <property type="project" value="GO_Central"/>
</dbReference>
<dbReference type="Pfam" id="PF00808">
    <property type="entry name" value="CBFD_NFYB_HMF"/>
    <property type="match status" value="1"/>
</dbReference>
<evidence type="ECO:0000256" key="1">
    <source>
        <dbReference type="ARBA" id="ARBA00009053"/>
    </source>
</evidence>
<evidence type="ECO:0000256" key="3">
    <source>
        <dbReference type="ARBA" id="ARBA00023163"/>
    </source>
</evidence>
<comment type="similarity">
    <text evidence="1">Belongs to the NFYB/HAP3 subunit family.</text>
</comment>
<dbReference type="InterPro" id="IPR027113">
    <property type="entry name" value="Transc_fact_NFYB/HAP3"/>
</dbReference>
<name>A0A0K9NXF6_ZOSMR</name>